<accession>A0A0S4QH45</accession>
<feature type="compositionally biased region" description="Basic and acidic residues" evidence="1">
    <location>
        <begin position="11"/>
        <end position="21"/>
    </location>
</feature>
<name>A0A0S4QH45_9ACTN</name>
<evidence type="ECO:0000256" key="1">
    <source>
        <dbReference type="SAM" id="MobiDB-lite"/>
    </source>
</evidence>
<dbReference type="Pfam" id="PF03457">
    <property type="entry name" value="HA"/>
    <property type="match status" value="1"/>
</dbReference>
<proteinExistence type="predicted"/>
<sequence length="107" mass="12173">MNNEPQIAAADRARRRERLEHSVQQLSDAQVQADEDEFRLGLAALREFSHSHGHTRVPDGQLDPSGFPLATWVAGQRVAHLEDRLPPARRSALERIPGWQWEPATHR</sequence>
<keyword evidence="4" id="KW-1185">Reference proteome</keyword>
<feature type="domain" description="Helicase-associated" evidence="2">
    <location>
        <begin position="35"/>
        <end position="97"/>
    </location>
</feature>
<dbReference type="Gene3D" id="6.10.140.530">
    <property type="match status" value="1"/>
</dbReference>
<reference evidence="4" key="1">
    <citation type="submission" date="2015-11" db="EMBL/GenBank/DDBJ databases">
        <authorList>
            <person name="Varghese N."/>
        </authorList>
    </citation>
    <scope>NUCLEOTIDE SEQUENCE [LARGE SCALE GENOMIC DNA]</scope>
    <source>
        <strain evidence="4">DSM 45899</strain>
    </source>
</reference>
<dbReference type="Proteomes" id="UP000198802">
    <property type="component" value="Unassembled WGS sequence"/>
</dbReference>
<evidence type="ECO:0000313" key="4">
    <source>
        <dbReference type="Proteomes" id="UP000198802"/>
    </source>
</evidence>
<evidence type="ECO:0000313" key="3">
    <source>
        <dbReference type="EMBL" id="CUU54723.1"/>
    </source>
</evidence>
<gene>
    <name evidence="3" type="ORF">Ga0074812_103213</name>
</gene>
<protein>
    <submittedName>
        <fullName evidence="3">Helicase associated domain-containing protein</fullName>
    </submittedName>
</protein>
<organism evidence="3 4">
    <name type="scientific">Parafrankia irregularis</name>
    <dbReference type="NCBI Taxonomy" id="795642"/>
    <lineage>
        <taxon>Bacteria</taxon>
        <taxon>Bacillati</taxon>
        <taxon>Actinomycetota</taxon>
        <taxon>Actinomycetes</taxon>
        <taxon>Frankiales</taxon>
        <taxon>Frankiaceae</taxon>
        <taxon>Parafrankia</taxon>
    </lineage>
</organism>
<evidence type="ECO:0000259" key="2">
    <source>
        <dbReference type="Pfam" id="PF03457"/>
    </source>
</evidence>
<feature type="region of interest" description="Disordered" evidence="1">
    <location>
        <begin position="1"/>
        <end position="30"/>
    </location>
</feature>
<dbReference type="AlphaFoldDB" id="A0A0S4QH45"/>
<dbReference type="RefSeq" id="WP_091272518.1">
    <property type="nucleotide sequence ID" value="NZ_FAOZ01000003.1"/>
</dbReference>
<dbReference type="EMBL" id="FAOZ01000003">
    <property type="protein sequence ID" value="CUU54723.1"/>
    <property type="molecule type" value="Genomic_DNA"/>
</dbReference>
<dbReference type="InterPro" id="IPR005114">
    <property type="entry name" value="Helicase_assoc"/>
</dbReference>